<dbReference type="Pfam" id="PF08706">
    <property type="entry name" value="D5_N"/>
    <property type="match status" value="1"/>
</dbReference>
<dbReference type="InterPro" id="IPR014015">
    <property type="entry name" value="Helicase_SF3_DNA-vir"/>
</dbReference>
<dbReference type="InterPro" id="IPR014818">
    <property type="entry name" value="Phage/plasmid_primase_P4_C"/>
</dbReference>
<comment type="caution">
    <text evidence="5">The sequence shown here is derived from an EMBL/GenBank/DDBJ whole genome shotgun (WGS) entry which is preliminary data.</text>
</comment>
<dbReference type="Pfam" id="PF19263">
    <property type="entry name" value="DUF5906"/>
    <property type="match status" value="1"/>
</dbReference>
<evidence type="ECO:0000256" key="1">
    <source>
        <dbReference type="ARBA" id="ARBA00022741"/>
    </source>
</evidence>
<dbReference type="RefSeq" id="WP_380000379.1">
    <property type="nucleotide sequence ID" value="NZ_JBHSGN010000128.1"/>
</dbReference>
<dbReference type="PANTHER" id="PTHR35372:SF2">
    <property type="entry name" value="SF3 HELICASE DOMAIN-CONTAINING PROTEIN"/>
    <property type="match status" value="1"/>
</dbReference>
<evidence type="ECO:0000259" key="4">
    <source>
        <dbReference type="PROSITE" id="PS51206"/>
    </source>
</evidence>
<dbReference type="InterPro" id="IPR006500">
    <property type="entry name" value="Helicase_put_C_phage/plasmid"/>
</dbReference>
<dbReference type="InterPro" id="IPR027417">
    <property type="entry name" value="P-loop_NTPase"/>
</dbReference>
<keyword evidence="3" id="KW-0067">ATP-binding</keyword>
<dbReference type="EMBL" id="JBHSGN010000128">
    <property type="protein sequence ID" value="MFC4676295.1"/>
    <property type="molecule type" value="Genomic_DNA"/>
</dbReference>
<dbReference type="InterPro" id="IPR045455">
    <property type="entry name" value="NrS-1_pol-like_helicase"/>
</dbReference>
<reference evidence="6" key="1">
    <citation type="journal article" date="2019" name="Int. J. Syst. Evol. Microbiol.">
        <title>The Global Catalogue of Microorganisms (GCM) 10K type strain sequencing project: providing services to taxonomists for standard genome sequencing and annotation.</title>
        <authorList>
            <consortium name="The Broad Institute Genomics Platform"/>
            <consortium name="The Broad Institute Genome Sequencing Center for Infectious Disease"/>
            <person name="Wu L."/>
            <person name="Ma J."/>
        </authorList>
    </citation>
    <scope>NUCLEOTIDE SEQUENCE [LARGE SCALE GENOMIC DNA]</scope>
    <source>
        <strain evidence="6">CCUG 66188</strain>
    </source>
</reference>
<dbReference type="Gene3D" id="3.40.50.300">
    <property type="entry name" value="P-loop containing nucleotide triphosphate hydrolases"/>
    <property type="match status" value="1"/>
</dbReference>
<accession>A0ABV9L1T7</accession>
<dbReference type="InterPro" id="IPR051620">
    <property type="entry name" value="ORF904-like_C"/>
</dbReference>
<sequence>MTGTIDGLRAHISNLVLSANEQRKVTNKGKPCQSVLSGLLNQIKRVDFREKAGLDTDEKISRKLYVVIAIDNILDIAVANKWGLCTKDGFIYVFNSKYWQAISADDFKPFLAEAAMKMGVPELEAKYHLFRDELYKQFLSVSNLPTLEIKRTVLVNLLNGTFEITDKRQVLREPDRKDFLKYQLPFEYDANAECPLFDKYLNRVLKDEDCRKVLAEYLGYIFVNSLKLEKALILYGSGANGKSVFFEIVNAILGDENICSYSLQNLTKYDSYQRAELSNKLLNYASEINGKLEASIFKQLVSGEPVEARQIYGKPFIMREYGKLMFNCNELPKEVEQTNAFFRRFIIIPFSETIPEHEQDPELAKKIIDTELSGVFNWILDGLERILQQKKFTQSALVKDQIDTYRKESDNVAMFIDEENYTQTNGNPNVLLKTIYDGYKMYAVENGYKVCSIRSVSERIKMLGFTTEKTRNGIIVYAKK</sequence>
<gene>
    <name evidence="5" type="ORF">ACFO6W_21665</name>
</gene>
<dbReference type="PANTHER" id="PTHR35372">
    <property type="entry name" value="ATP BINDING PROTEIN-RELATED"/>
    <property type="match status" value="1"/>
</dbReference>
<keyword evidence="1" id="KW-0547">Nucleotide-binding</keyword>
<keyword evidence="2" id="KW-0378">Hydrolase</keyword>
<dbReference type="PROSITE" id="PS51206">
    <property type="entry name" value="SF3_HELICASE_1"/>
    <property type="match status" value="1"/>
</dbReference>
<evidence type="ECO:0000256" key="3">
    <source>
        <dbReference type="ARBA" id="ARBA00022840"/>
    </source>
</evidence>
<organism evidence="5 6">
    <name type="scientific">Dysgonomonas termitidis</name>
    <dbReference type="NCBI Taxonomy" id="1516126"/>
    <lineage>
        <taxon>Bacteria</taxon>
        <taxon>Pseudomonadati</taxon>
        <taxon>Bacteroidota</taxon>
        <taxon>Bacteroidia</taxon>
        <taxon>Bacteroidales</taxon>
        <taxon>Dysgonomonadaceae</taxon>
        <taxon>Dysgonomonas</taxon>
    </lineage>
</organism>
<keyword evidence="6" id="KW-1185">Reference proteome</keyword>
<dbReference type="Proteomes" id="UP001596023">
    <property type="component" value="Unassembled WGS sequence"/>
</dbReference>
<evidence type="ECO:0000313" key="6">
    <source>
        <dbReference type="Proteomes" id="UP001596023"/>
    </source>
</evidence>
<name>A0ABV9L1T7_9BACT</name>
<protein>
    <submittedName>
        <fullName evidence="5">Phage/plasmid primase, P4 family</fullName>
    </submittedName>
</protein>
<feature type="domain" description="SF3 helicase" evidence="4">
    <location>
        <begin position="209"/>
        <end position="363"/>
    </location>
</feature>
<dbReference type="SUPFAM" id="SSF52540">
    <property type="entry name" value="P-loop containing nucleoside triphosphate hydrolases"/>
    <property type="match status" value="1"/>
</dbReference>
<evidence type="ECO:0000313" key="5">
    <source>
        <dbReference type="EMBL" id="MFC4676295.1"/>
    </source>
</evidence>
<evidence type="ECO:0000256" key="2">
    <source>
        <dbReference type="ARBA" id="ARBA00022801"/>
    </source>
</evidence>
<dbReference type="NCBIfam" id="TIGR01613">
    <property type="entry name" value="primase_Cterm"/>
    <property type="match status" value="1"/>
</dbReference>
<proteinExistence type="predicted"/>